<protein>
    <submittedName>
        <fullName evidence="8">Serine/threonine-protein kinase</fullName>
    </submittedName>
</protein>
<dbReference type="Gene3D" id="1.10.510.10">
    <property type="entry name" value="Transferase(Phosphotransferase) domain 1"/>
    <property type="match status" value="2"/>
</dbReference>
<keyword evidence="6" id="KW-0812">Transmembrane</keyword>
<keyword evidence="6" id="KW-1133">Transmembrane helix</keyword>
<dbReference type="InterPro" id="IPR008271">
    <property type="entry name" value="Ser/Thr_kinase_AS"/>
</dbReference>
<organism evidence="8 9">
    <name type="scientific">Dasania phycosphaerae</name>
    <dbReference type="NCBI Taxonomy" id="2950436"/>
    <lineage>
        <taxon>Bacteria</taxon>
        <taxon>Pseudomonadati</taxon>
        <taxon>Pseudomonadota</taxon>
        <taxon>Gammaproteobacteria</taxon>
        <taxon>Cellvibrionales</taxon>
        <taxon>Spongiibacteraceae</taxon>
        <taxon>Dasania</taxon>
    </lineage>
</organism>
<proteinExistence type="predicted"/>
<evidence type="ECO:0000313" key="8">
    <source>
        <dbReference type="EMBL" id="MCZ0864138.1"/>
    </source>
</evidence>
<feature type="binding site" evidence="5">
    <location>
        <position position="39"/>
    </location>
    <ligand>
        <name>ATP</name>
        <dbReference type="ChEBI" id="CHEBI:30616"/>
    </ligand>
</feature>
<keyword evidence="1" id="KW-0808">Transferase</keyword>
<dbReference type="InterPro" id="IPR017441">
    <property type="entry name" value="Protein_kinase_ATP_BS"/>
</dbReference>
<evidence type="ECO:0000259" key="7">
    <source>
        <dbReference type="PROSITE" id="PS50011"/>
    </source>
</evidence>
<dbReference type="AlphaFoldDB" id="A0A9J6RIE0"/>
<dbReference type="PANTHER" id="PTHR43289:SF6">
    <property type="entry name" value="SERINE_THREONINE-PROTEIN KINASE NEKL-3"/>
    <property type="match status" value="1"/>
</dbReference>
<feature type="domain" description="Protein kinase" evidence="7">
    <location>
        <begin position="272"/>
        <end position="495"/>
    </location>
</feature>
<evidence type="ECO:0000256" key="6">
    <source>
        <dbReference type="SAM" id="Phobius"/>
    </source>
</evidence>
<dbReference type="EMBL" id="JAPTGG010000002">
    <property type="protein sequence ID" value="MCZ0864138.1"/>
    <property type="molecule type" value="Genomic_DNA"/>
</dbReference>
<evidence type="ECO:0000256" key="1">
    <source>
        <dbReference type="ARBA" id="ARBA00022679"/>
    </source>
</evidence>
<dbReference type="PROSITE" id="PS00108">
    <property type="entry name" value="PROTEIN_KINASE_ST"/>
    <property type="match status" value="1"/>
</dbReference>
<evidence type="ECO:0000256" key="2">
    <source>
        <dbReference type="ARBA" id="ARBA00022741"/>
    </source>
</evidence>
<dbReference type="PANTHER" id="PTHR43289">
    <property type="entry name" value="MITOGEN-ACTIVATED PROTEIN KINASE KINASE KINASE 20-RELATED"/>
    <property type="match status" value="1"/>
</dbReference>
<keyword evidence="9" id="KW-1185">Reference proteome</keyword>
<dbReference type="InterPro" id="IPR011009">
    <property type="entry name" value="Kinase-like_dom_sf"/>
</dbReference>
<dbReference type="GO" id="GO:0004674">
    <property type="term" value="F:protein serine/threonine kinase activity"/>
    <property type="evidence" value="ECO:0007669"/>
    <property type="project" value="TreeGrafter"/>
</dbReference>
<evidence type="ECO:0000256" key="5">
    <source>
        <dbReference type="PROSITE-ProRule" id="PRU10141"/>
    </source>
</evidence>
<dbReference type="PROSITE" id="PS50011">
    <property type="entry name" value="PROTEIN_KINASE_DOM"/>
    <property type="match status" value="2"/>
</dbReference>
<name>A0A9J6RIE0_9GAMM</name>
<evidence type="ECO:0000256" key="4">
    <source>
        <dbReference type="ARBA" id="ARBA00022840"/>
    </source>
</evidence>
<sequence length="577" mass="63466">MQPPIQLPGYSIGASLGKGAMATVYLGEQLSLHRAVAIKVLDAALVDDDTVQAQFQQESQLVASLNHPNIIQVIDQGVSANGQPYFVMQYVKSVNLCALLSRPDVTLPRKIDIVMQICKALSYAHRNGVVHRDIKPANILVDYDGHVRVVDFGIAGYFAQQSDEQAIMGTPAYMAPEQAEGKAVSAQADIYALGVLMHELFYGGQPGQAPAGAAVPKVLAGLVDDCLSREPLLRPKTADEVRQRLLLILQGKHLSEHRWEGEQSQEALPAGYKLLDILKENHYGATYLVSDPKRKRLLVVKKQKCAYEGDAYNINKNLTGLDHPHIARVYGTAKNQRVFISVLEYVSGGSLEERLSQAFPLAHWLLLAQQICEALSYAHSKGIVHGNLRPSNLLLYKPAQIKLSDFGYSEHSDKERDWYQPADEAKSPLSDIYSAGAVLFHLLTGQPVVIQQGGIANEQQMAILPPALQSVLKKMLALDTSQRYQNFEQVKQALLAFSNDQQTVIIRPRVVAQPEPPAAVVAARPRHKIIVGSLLLVLVVLAVLAELLWLASQGYLGEGLQQQLQALYSSWPAWLPF</sequence>
<keyword evidence="3 8" id="KW-0418">Kinase</keyword>
<keyword evidence="4 5" id="KW-0067">ATP-binding</keyword>
<reference evidence="8 9" key="1">
    <citation type="submission" date="2022-12" db="EMBL/GenBank/DDBJ databases">
        <title>Dasania phycosphaerae sp. nov., isolated from particulate material of the south coast of Korea.</title>
        <authorList>
            <person name="Jiang Y."/>
        </authorList>
    </citation>
    <scope>NUCLEOTIDE SEQUENCE [LARGE SCALE GENOMIC DNA]</scope>
    <source>
        <strain evidence="8 9">GY-19</strain>
    </source>
</reference>
<dbReference type="RefSeq" id="WP_258330295.1">
    <property type="nucleotide sequence ID" value="NZ_JAPTGG010000002.1"/>
</dbReference>
<dbReference type="PROSITE" id="PS00107">
    <property type="entry name" value="PROTEIN_KINASE_ATP"/>
    <property type="match status" value="1"/>
</dbReference>
<dbReference type="SMART" id="SM00220">
    <property type="entry name" value="S_TKc"/>
    <property type="match status" value="2"/>
</dbReference>
<gene>
    <name evidence="8" type="ORF">O0V09_02930</name>
</gene>
<accession>A0A9J6RIE0</accession>
<evidence type="ECO:0000313" key="9">
    <source>
        <dbReference type="Proteomes" id="UP001069090"/>
    </source>
</evidence>
<dbReference type="GO" id="GO:0005524">
    <property type="term" value="F:ATP binding"/>
    <property type="evidence" value="ECO:0007669"/>
    <property type="project" value="UniProtKB-UniRule"/>
</dbReference>
<keyword evidence="6" id="KW-0472">Membrane</keyword>
<keyword evidence="2 5" id="KW-0547">Nucleotide-binding</keyword>
<dbReference type="Gene3D" id="3.30.200.20">
    <property type="entry name" value="Phosphorylase Kinase, domain 1"/>
    <property type="match status" value="1"/>
</dbReference>
<feature type="domain" description="Protein kinase" evidence="7">
    <location>
        <begin position="10"/>
        <end position="246"/>
    </location>
</feature>
<dbReference type="Proteomes" id="UP001069090">
    <property type="component" value="Unassembled WGS sequence"/>
</dbReference>
<dbReference type="Pfam" id="PF00069">
    <property type="entry name" value="Pkinase"/>
    <property type="match status" value="2"/>
</dbReference>
<dbReference type="InterPro" id="IPR000719">
    <property type="entry name" value="Prot_kinase_dom"/>
</dbReference>
<feature type="transmembrane region" description="Helical" evidence="6">
    <location>
        <begin position="529"/>
        <end position="551"/>
    </location>
</feature>
<dbReference type="CDD" id="cd14014">
    <property type="entry name" value="STKc_PknB_like"/>
    <property type="match status" value="2"/>
</dbReference>
<evidence type="ECO:0000256" key="3">
    <source>
        <dbReference type="ARBA" id="ARBA00022777"/>
    </source>
</evidence>
<dbReference type="SUPFAM" id="SSF56112">
    <property type="entry name" value="Protein kinase-like (PK-like)"/>
    <property type="match status" value="2"/>
</dbReference>
<comment type="caution">
    <text evidence="8">The sequence shown here is derived from an EMBL/GenBank/DDBJ whole genome shotgun (WGS) entry which is preliminary data.</text>
</comment>